<dbReference type="Gene3D" id="3.40.50.720">
    <property type="entry name" value="NAD(P)-binding Rossmann-like Domain"/>
    <property type="match status" value="2"/>
</dbReference>
<evidence type="ECO:0000256" key="2">
    <source>
        <dbReference type="ARBA" id="ARBA00023027"/>
    </source>
</evidence>
<dbReference type="VEuPathDB" id="FungiDB:KRP22_12362"/>
<dbReference type="InParanoid" id="H3GC87"/>
<sequence length="1687" mass="187693">MLRARRLVTLWQRTQPSADASLQRLSMRLARVNTAPASVLSQRRWMSSESMNNVPFETDADMTKLLEELDAFRETGKWRQALKLLDRVDKDATLPALDPAMYERAIAACARMGKVEVLPGLLNNMLVDDLTPTSATMDFIIQAYLAKEHWGLIVQLASEATAMGVQLSPAAFHAIMEACGQIRDADSALSIMKQLGAAGMPLTPDHYAAAIRAAGMGHRADVAMSLFVQMEEGDGLQDDGQGFSQLIRAQVLNGDLEQALQSFATVTQRGLSLEEPIYTCTIDALVKKGKFWQATRLFEQMLESGEKHPSVFCLGRAMLAYTGANRSQHAWACWNKIVEANEPNPVPTKYNKMLQGLTHAKDTQLAVEVFDYIQKLFEPSQVHQGAYTTAIRAHGRLGNTQKAVDLFDEYVESCKDTRRVSRYVGIYLALFNALSRDTVRDPALNTRDAKRAWRIMSANVPVVLPPAYASLAGVFASTGEMETLEELIEHAERSWGTTADEIQQQEVDEDGDELEAVAVYQGEDSDVELGSSNDVLLFNGVISGLCKARDDQTANIEAYLAMMRSRGLPITDSIVRATTDACIRFENWTLMRKLMQMLDVDALKNPEMCMGDTVSKLLEADRWALGREWLMFCQRQGVHPPVRRKMELLRDMAKNRSKEWRIAYSLATETLSFRRVVQNNVDSVADAADVCMNSDRPDLALKLFDSVAGHSSLRYFRNHQRQMNASQDAAQILASDVDPVVVPLRMYKNAILSLLRQPKYEEDNTWRMNKAERICRQMLEVHGKTLDGEALSMAISIKATVGDHDDVGALYESMRALGLEPNSYARNAAIIAFSRQRRTDQVLAIRDELQNNRDENGEIVRVESNVARSLMLSLALAHENDALRDVALNLPGCSVDMAMDVLMSMNRGTDAVEFFNESVSADTFESVFHHLCKSGDPVLGAALLLRYARLHGLTEVHPNRVIRVTNALIAKGNLVEAEKVLQLYVDGTNGVSLKQMPSYFQQQAMEMLLFIYGEFGHFDAMRALFEKELLAFPLEVAHYEAAMEYCAQSRDELAGSVASLKLFELLRTHGFIRPSGYTYLLTLQSCLRLERLEPSNASAVKSTGQIILDDVQEHAFQGGVYKEMAEQIASALKQVEAKDTKVIRRFNKAGETPEFTVMSPAELARIALFCHRHGMPMSSKMADQLLKLHKHLPSMLANELAFVKRSFDEGLGVVGAPGSSVRGIPSRVTKRKTAAPKTKRAVPAFAQKTGSRRPHSKSYEAAVRVATDARWGAVLEPLANDKDKSNLDLLEVDSPHRTFEISETMAALRVPIVSFIRGVGDTVRKEFASSSSPAGKLFRSGGLQFVEMPLPQLPGNKQDAGYAEHQRGEDLLEPRWDLTPEQHKVVEQAEVVVMDSHTGGPVFLDPETSLPSDKQHILDNVKWVQGTYAGVEMYLNLLPKGDNGPKLDQLPRFQLTRGGGVMPKIMAQYVFGYVTLIERMLLEAKEFQSKREFARMELVNYRSAQSVTVGILGLGDIGQGVGKMLRTAGYNVVGFKRHSSPKEADNLAFCADRITTDLDDILANSDYLVSVLPSTSATRYLLNEKNLQQCRERSPVFINIGRGDVISEKTLLDALDAGVLSRAVLDVFEQEPLPRVSGLWAHPSVHLTPHVSGKVFPENVGPVLLDNFNHYLRGEPLEYVVDWTKGY</sequence>
<evidence type="ECO:0000259" key="4">
    <source>
        <dbReference type="Pfam" id="PF02826"/>
    </source>
</evidence>
<proteinExistence type="predicted"/>
<dbReference type="Pfam" id="PF02826">
    <property type="entry name" value="2-Hacid_dh_C"/>
    <property type="match status" value="1"/>
</dbReference>
<dbReference type="PROSITE" id="PS51375">
    <property type="entry name" value="PPR"/>
    <property type="match status" value="1"/>
</dbReference>
<dbReference type="eggNOG" id="KOG0069">
    <property type="taxonomic scope" value="Eukaryota"/>
</dbReference>
<dbReference type="InterPro" id="IPR006140">
    <property type="entry name" value="D-isomer_DH_NAD-bd"/>
</dbReference>
<evidence type="ECO:0000313" key="6">
    <source>
        <dbReference type="Proteomes" id="UP000005238"/>
    </source>
</evidence>
<dbReference type="InterPro" id="IPR036291">
    <property type="entry name" value="NAD(P)-bd_dom_sf"/>
</dbReference>
<dbReference type="FunFam" id="3.40.50.720:FF:000363">
    <property type="entry name" value="D-isomer specific 2-hydroxyacid dehydrogenase"/>
    <property type="match status" value="1"/>
</dbReference>
<dbReference type="GO" id="GO:0016618">
    <property type="term" value="F:hydroxypyruvate reductase [NAD(P)H] activity"/>
    <property type="evidence" value="ECO:0000318"/>
    <property type="project" value="GO_Central"/>
</dbReference>
<accession>H3GC87</accession>
<dbReference type="Gene3D" id="1.25.40.10">
    <property type="entry name" value="Tetratricopeptide repeat domain"/>
    <property type="match status" value="4"/>
</dbReference>
<dbReference type="GO" id="GO:0030267">
    <property type="term" value="F:glyoxylate reductase (NADPH) activity"/>
    <property type="evidence" value="ECO:0000318"/>
    <property type="project" value="GO_Central"/>
</dbReference>
<evidence type="ECO:0000256" key="1">
    <source>
        <dbReference type="ARBA" id="ARBA00023002"/>
    </source>
</evidence>
<dbReference type="eggNOG" id="KOG4197">
    <property type="taxonomic scope" value="Eukaryota"/>
</dbReference>
<keyword evidence="1" id="KW-0560">Oxidoreductase</keyword>
<dbReference type="NCBIfam" id="TIGR00756">
    <property type="entry name" value="PPR"/>
    <property type="match status" value="1"/>
</dbReference>
<reference evidence="5" key="2">
    <citation type="submission" date="2015-06" db="UniProtKB">
        <authorList>
            <consortium name="EnsemblProtists"/>
        </authorList>
    </citation>
    <scope>IDENTIFICATION</scope>
    <source>
        <strain evidence="5">Pr102</strain>
    </source>
</reference>
<protein>
    <recommendedName>
        <fullName evidence="4">D-isomer specific 2-hydroxyacid dehydrogenase NAD-binding domain-containing protein</fullName>
    </recommendedName>
</protein>
<dbReference type="Proteomes" id="UP000005238">
    <property type="component" value="Unassembled WGS sequence"/>
</dbReference>
<dbReference type="OMA" id="WRIAYSL"/>
<dbReference type="SUPFAM" id="SSF51735">
    <property type="entry name" value="NAD(P)-binding Rossmann-fold domains"/>
    <property type="match status" value="1"/>
</dbReference>
<feature type="repeat" description="PPR" evidence="3">
    <location>
        <begin position="274"/>
        <end position="308"/>
    </location>
</feature>
<dbReference type="VEuPathDB" id="FungiDB:KRP23_7252"/>
<evidence type="ECO:0000256" key="3">
    <source>
        <dbReference type="PROSITE-ProRule" id="PRU00708"/>
    </source>
</evidence>
<organism evidence="5 6">
    <name type="scientific">Phytophthora ramorum</name>
    <name type="common">Sudden oak death agent</name>
    <dbReference type="NCBI Taxonomy" id="164328"/>
    <lineage>
        <taxon>Eukaryota</taxon>
        <taxon>Sar</taxon>
        <taxon>Stramenopiles</taxon>
        <taxon>Oomycota</taxon>
        <taxon>Peronosporomycetes</taxon>
        <taxon>Peronosporales</taxon>
        <taxon>Peronosporaceae</taxon>
        <taxon>Phytophthora</taxon>
    </lineage>
</organism>
<dbReference type="GO" id="GO:0005829">
    <property type="term" value="C:cytosol"/>
    <property type="evidence" value="ECO:0000318"/>
    <property type="project" value="GO_Central"/>
</dbReference>
<dbReference type="EnsemblProtists" id="Phyra73004">
    <property type="protein sequence ID" value="Phyra73004"/>
    <property type="gene ID" value="Phyra73004"/>
</dbReference>
<name>H3GC87_PHYRM</name>
<dbReference type="HOGENOM" id="CLU_003024_0_0_1"/>
<dbReference type="PANTHER" id="PTHR43333:SF1">
    <property type="entry name" value="D-ISOMER SPECIFIC 2-HYDROXYACID DEHYDROGENASE NAD-BINDING DOMAIN-CONTAINING PROTEIN"/>
    <property type="match status" value="1"/>
</dbReference>
<dbReference type="EMBL" id="DS565999">
    <property type="status" value="NOT_ANNOTATED_CDS"/>
    <property type="molecule type" value="Genomic_DNA"/>
</dbReference>
<keyword evidence="6" id="KW-1185">Reference proteome</keyword>
<dbReference type="VEuPathDB" id="FungiDB:KRP23_7253"/>
<dbReference type="GO" id="GO:0051287">
    <property type="term" value="F:NAD binding"/>
    <property type="evidence" value="ECO:0007669"/>
    <property type="project" value="InterPro"/>
</dbReference>
<dbReference type="VEuPathDB" id="FungiDB:KRP22_12361"/>
<dbReference type="STRING" id="164328.H3GC87"/>
<reference evidence="6" key="1">
    <citation type="journal article" date="2006" name="Science">
        <title>Phytophthora genome sequences uncover evolutionary origins and mechanisms of pathogenesis.</title>
        <authorList>
            <person name="Tyler B.M."/>
            <person name="Tripathy S."/>
            <person name="Zhang X."/>
            <person name="Dehal P."/>
            <person name="Jiang R.H."/>
            <person name="Aerts A."/>
            <person name="Arredondo F.D."/>
            <person name="Baxter L."/>
            <person name="Bensasson D."/>
            <person name="Beynon J.L."/>
            <person name="Chapman J."/>
            <person name="Damasceno C.M."/>
            <person name="Dorrance A.E."/>
            <person name="Dou D."/>
            <person name="Dickerman A.W."/>
            <person name="Dubchak I.L."/>
            <person name="Garbelotto M."/>
            <person name="Gijzen M."/>
            <person name="Gordon S.G."/>
            <person name="Govers F."/>
            <person name="Grunwald N.J."/>
            <person name="Huang W."/>
            <person name="Ivors K.L."/>
            <person name="Jones R.W."/>
            <person name="Kamoun S."/>
            <person name="Krampis K."/>
            <person name="Lamour K.H."/>
            <person name="Lee M.K."/>
            <person name="McDonald W.H."/>
            <person name="Medina M."/>
            <person name="Meijer H.J."/>
            <person name="Nordberg E.K."/>
            <person name="Maclean D.J."/>
            <person name="Ospina-Giraldo M.D."/>
            <person name="Morris P.F."/>
            <person name="Phuntumart V."/>
            <person name="Putnam N.H."/>
            <person name="Rash S."/>
            <person name="Rose J.K."/>
            <person name="Sakihama Y."/>
            <person name="Salamov A.A."/>
            <person name="Savidor A."/>
            <person name="Scheuring C.F."/>
            <person name="Smith B.M."/>
            <person name="Sobral B.W."/>
            <person name="Terry A."/>
            <person name="Torto-Alalibo T.A."/>
            <person name="Win J."/>
            <person name="Xu Z."/>
            <person name="Zhang H."/>
            <person name="Grigoriev I.V."/>
            <person name="Rokhsar D.S."/>
            <person name="Boore J.L."/>
        </authorList>
    </citation>
    <scope>NUCLEOTIDE SEQUENCE [LARGE SCALE GENOMIC DNA]</scope>
    <source>
        <strain evidence="6">Pr102</strain>
    </source>
</reference>
<dbReference type="CDD" id="cd05300">
    <property type="entry name" value="2-Hacid_dh_1"/>
    <property type="match status" value="1"/>
</dbReference>
<dbReference type="InterPro" id="IPR011990">
    <property type="entry name" value="TPR-like_helical_dom_sf"/>
</dbReference>
<dbReference type="InterPro" id="IPR002885">
    <property type="entry name" value="PPR_rpt"/>
</dbReference>
<dbReference type="Pfam" id="PF01535">
    <property type="entry name" value="PPR"/>
    <property type="match status" value="2"/>
</dbReference>
<keyword evidence="2" id="KW-0520">NAD</keyword>
<dbReference type="PANTHER" id="PTHR43333">
    <property type="entry name" value="2-HACID_DH_C DOMAIN-CONTAINING PROTEIN"/>
    <property type="match status" value="1"/>
</dbReference>
<evidence type="ECO:0000313" key="5">
    <source>
        <dbReference type="EnsemblProtists" id="Phyra73004"/>
    </source>
</evidence>
<feature type="domain" description="D-isomer specific 2-hydroxyacid dehydrogenase NAD-binding" evidence="4">
    <location>
        <begin position="1477"/>
        <end position="1652"/>
    </location>
</feature>